<evidence type="ECO:0000313" key="3">
    <source>
        <dbReference type="Proteomes" id="UP000335415"/>
    </source>
</evidence>
<dbReference type="EMBL" id="VYKJ01000019">
    <property type="protein sequence ID" value="KAA8995502.1"/>
    <property type="molecule type" value="Genomic_DNA"/>
</dbReference>
<feature type="signal peptide" evidence="1">
    <location>
        <begin position="1"/>
        <end position="19"/>
    </location>
</feature>
<feature type="chain" id="PRO_5023821717" evidence="1">
    <location>
        <begin position="20"/>
        <end position="92"/>
    </location>
</feature>
<organism evidence="2 3">
    <name type="scientific">Affinibrenneria salicis</name>
    <dbReference type="NCBI Taxonomy" id="2590031"/>
    <lineage>
        <taxon>Bacteria</taxon>
        <taxon>Pseudomonadati</taxon>
        <taxon>Pseudomonadota</taxon>
        <taxon>Gammaproteobacteria</taxon>
        <taxon>Enterobacterales</taxon>
        <taxon>Pectobacteriaceae</taxon>
        <taxon>Affinibrenneria</taxon>
    </lineage>
</organism>
<evidence type="ECO:0000256" key="1">
    <source>
        <dbReference type="SAM" id="SignalP"/>
    </source>
</evidence>
<protein>
    <submittedName>
        <fullName evidence="2">Uncharacterized protein</fullName>
    </submittedName>
</protein>
<dbReference type="OrthoDB" id="6422476at2"/>
<evidence type="ECO:0000313" key="2">
    <source>
        <dbReference type="EMBL" id="KAA8995502.1"/>
    </source>
</evidence>
<keyword evidence="1" id="KW-0732">Signal</keyword>
<accession>A0A5J5FQZ6</accession>
<keyword evidence="3" id="KW-1185">Reference proteome</keyword>
<reference evidence="2 3" key="1">
    <citation type="submission" date="2019-09" db="EMBL/GenBank/DDBJ databases">
        <authorList>
            <person name="Li Y."/>
        </authorList>
    </citation>
    <scope>NUCLEOTIDE SEQUENCE [LARGE SCALE GENOMIC DNA]</scope>
    <source>
        <strain evidence="2 3">L3-3HA</strain>
    </source>
</reference>
<dbReference type="Proteomes" id="UP000335415">
    <property type="component" value="Unassembled WGS sequence"/>
</dbReference>
<sequence>MKTVSLCAGLLLCVSAALPARQMQGQIQVKLEIAPGCGVNEQRDMTLRAQCNLPGGRQAAAPIARISESRPTQARMVDGGKSQNVRLITVEW</sequence>
<name>A0A5J5FQZ6_9GAMM</name>
<gene>
    <name evidence="2" type="ORF">FJU30_24255</name>
</gene>
<dbReference type="AlphaFoldDB" id="A0A5J5FQZ6"/>
<dbReference type="RefSeq" id="WP_150437537.1">
    <property type="nucleotide sequence ID" value="NZ_VYKJ01000019.1"/>
</dbReference>
<proteinExistence type="predicted"/>
<comment type="caution">
    <text evidence="2">The sequence shown here is derived from an EMBL/GenBank/DDBJ whole genome shotgun (WGS) entry which is preliminary data.</text>
</comment>